<reference evidence="2 3" key="1">
    <citation type="submission" date="2019-04" db="EMBL/GenBank/DDBJ databases">
        <title>Friends and foes A comparative genomics studyof 23 Aspergillus species from section Flavi.</title>
        <authorList>
            <consortium name="DOE Joint Genome Institute"/>
            <person name="Kjaerbolling I."/>
            <person name="Vesth T."/>
            <person name="Frisvad J.C."/>
            <person name="Nybo J.L."/>
            <person name="Theobald S."/>
            <person name="Kildgaard S."/>
            <person name="Isbrandt T."/>
            <person name="Kuo A."/>
            <person name="Sato A."/>
            <person name="Lyhne E.K."/>
            <person name="Kogle M.E."/>
            <person name="Wiebenga A."/>
            <person name="Kun R.S."/>
            <person name="Lubbers R.J."/>
            <person name="Makela M.R."/>
            <person name="Barry K."/>
            <person name="Chovatia M."/>
            <person name="Clum A."/>
            <person name="Daum C."/>
            <person name="Haridas S."/>
            <person name="He G."/>
            <person name="LaButti K."/>
            <person name="Lipzen A."/>
            <person name="Mondo S."/>
            <person name="Riley R."/>
            <person name="Salamov A."/>
            <person name="Simmons B.A."/>
            <person name="Magnuson J.K."/>
            <person name="Henrissat B."/>
            <person name="Mortensen U.H."/>
            <person name="Larsen T.O."/>
            <person name="Devries R.P."/>
            <person name="Grigoriev I.V."/>
            <person name="Machida M."/>
            <person name="Baker S.E."/>
            <person name="Andersen M.R."/>
        </authorList>
    </citation>
    <scope>NUCLEOTIDE SEQUENCE [LARGE SCALE GENOMIC DNA]</scope>
    <source>
        <strain evidence="2 3">CBS 763.97</strain>
    </source>
</reference>
<keyword evidence="1" id="KW-0732">Signal</keyword>
<dbReference type="Gene3D" id="2.80.10.50">
    <property type="match status" value="1"/>
</dbReference>
<dbReference type="PROSITE" id="PS51257">
    <property type="entry name" value="PROKAR_LIPOPROTEIN"/>
    <property type="match status" value="1"/>
</dbReference>
<dbReference type="CDD" id="cd00161">
    <property type="entry name" value="beta-trefoil_Ricin-like"/>
    <property type="match status" value="1"/>
</dbReference>
<dbReference type="SUPFAM" id="SSF50370">
    <property type="entry name" value="Ricin B-like lectins"/>
    <property type="match status" value="1"/>
</dbReference>
<dbReference type="GeneID" id="43657519"/>
<organism evidence="2 3">
    <name type="scientific">Aspergillus caelatus</name>
    <dbReference type="NCBI Taxonomy" id="61420"/>
    <lineage>
        <taxon>Eukaryota</taxon>
        <taxon>Fungi</taxon>
        <taxon>Dikarya</taxon>
        <taxon>Ascomycota</taxon>
        <taxon>Pezizomycotina</taxon>
        <taxon>Eurotiomycetes</taxon>
        <taxon>Eurotiomycetidae</taxon>
        <taxon>Eurotiales</taxon>
        <taxon>Aspergillaceae</taxon>
        <taxon>Aspergillus</taxon>
        <taxon>Aspergillus subgen. Circumdati</taxon>
    </lineage>
</organism>
<sequence length="154" mass="16714">MKTSAMLSLLAMLSCQALAQYLEGTYAVASAGTELYLADVSSNITFKEGNPQAWFFIEADIDQYAIVNNGTNQYINCGSAEGAICSASETAQLFFINNISGNIYTFQDPASELLLHRNSANQLDLSLPTPTNDESFELTQISCKCLQVEASPFI</sequence>
<dbReference type="EMBL" id="ML737734">
    <property type="protein sequence ID" value="KAE8361475.1"/>
    <property type="molecule type" value="Genomic_DNA"/>
</dbReference>
<dbReference type="RefSeq" id="XP_031924556.1">
    <property type="nucleotide sequence ID" value="XM_032073073.1"/>
</dbReference>
<evidence type="ECO:0000256" key="1">
    <source>
        <dbReference type="SAM" id="SignalP"/>
    </source>
</evidence>
<protein>
    <recommendedName>
        <fullName evidence="4">Ricin B lectin domain-containing protein</fullName>
    </recommendedName>
</protein>
<keyword evidence="3" id="KW-1185">Reference proteome</keyword>
<name>A0A5N6ZVP8_9EURO</name>
<dbReference type="InterPro" id="IPR035992">
    <property type="entry name" value="Ricin_B-like_lectins"/>
</dbReference>
<evidence type="ECO:0000313" key="3">
    <source>
        <dbReference type="Proteomes" id="UP000326268"/>
    </source>
</evidence>
<gene>
    <name evidence="2" type="ORF">BDV27DRAFT_160663</name>
</gene>
<dbReference type="Proteomes" id="UP000326268">
    <property type="component" value="Unassembled WGS sequence"/>
</dbReference>
<dbReference type="AlphaFoldDB" id="A0A5N6ZVP8"/>
<dbReference type="OrthoDB" id="4455179at2759"/>
<feature type="chain" id="PRO_5024908402" description="Ricin B lectin domain-containing protein" evidence="1">
    <location>
        <begin position="20"/>
        <end position="154"/>
    </location>
</feature>
<feature type="signal peptide" evidence="1">
    <location>
        <begin position="1"/>
        <end position="19"/>
    </location>
</feature>
<evidence type="ECO:0000313" key="2">
    <source>
        <dbReference type="EMBL" id="KAE8361475.1"/>
    </source>
</evidence>
<proteinExistence type="predicted"/>
<accession>A0A5N6ZVP8</accession>
<evidence type="ECO:0008006" key="4">
    <source>
        <dbReference type="Google" id="ProtNLM"/>
    </source>
</evidence>